<protein>
    <submittedName>
        <fullName evidence="1">DUF3126 family protein</fullName>
    </submittedName>
</protein>
<proteinExistence type="predicted"/>
<evidence type="ECO:0000313" key="1">
    <source>
        <dbReference type="EMBL" id="TQV79247.1"/>
    </source>
</evidence>
<comment type="caution">
    <text evidence="1">The sequence shown here is derived from an EMBL/GenBank/DDBJ whole genome shotgun (WGS) entry which is preliminary data.</text>
</comment>
<dbReference type="EMBL" id="VHSH01000005">
    <property type="protein sequence ID" value="TQV79247.1"/>
    <property type="molecule type" value="Genomic_DNA"/>
</dbReference>
<dbReference type="Pfam" id="PF11324">
    <property type="entry name" value="DUF3126"/>
    <property type="match status" value="1"/>
</dbReference>
<keyword evidence="2" id="KW-1185">Reference proteome</keyword>
<accession>A0A545TPV2</accession>
<reference evidence="1 2" key="1">
    <citation type="submission" date="2019-06" db="EMBL/GenBank/DDBJ databases">
        <title>Whole genome sequence for Rhodospirillaceae sp. R148.</title>
        <authorList>
            <person name="Wang G."/>
        </authorList>
    </citation>
    <scope>NUCLEOTIDE SEQUENCE [LARGE SCALE GENOMIC DNA]</scope>
    <source>
        <strain evidence="1 2">R148</strain>
    </source>
</reference>
<evidence type="ECO:0000313" key="2">
    <source>
        <dbReference type="Proteomes" id="UP000315252"/>
    </source>
</evidence>
<organism evidence="1 2">
    <name type="scientific">Denitrobaculum tricleocarpae</name>
    <dbReference type="NCBI Taxonomy" id="2591009"/>
    <lineage>
        <taxon>Bacteria</taxon>
        <taxon>Pseudomonadati</taxon>
        <taxon>Pseudomonadota</taxon>
        <taxon>Alphaproteobacteria</taxon>
        <taxon>Rhodospirillales</taxon>
        <taxon>Rhodospirillaceae</taxon>
        <taxon>Denitrobaculum</taxon>
    </lineage>
</organism>
<dbReference type="InterPro" id="IPR021473">
    <property type="entry name" value="DUF3126"/>
</dbReference>
<gene>
    <name evidence="1" type="ORF">FKG95_16480</name>
</gene>
<sequence length="72" mass="8207">METSEILRIQSYLREKFNTDRITLDMKTKKSDSIEVSIGGEFIGVIYKDEDEGETSYAFNMAILDIDLPPAN</sequence>
<dbReference type="OrthoDB" id="7632283at2"/>
<dbReference type="AlphaFoldDB" id="A0A545TPV2"/>
<name>A0A545TPV2_9PROT</name>
<dbReference type="RefSeq" id="WP_142897471.1">
    <property type="nucleotide sequence ID" value="NZ_ML660056.1"/>
</dbReference>
<dbReference type="Proteomes" id="UP000315252">
    <property type="component" value="Unassembled WGS sequence"/>
</dbReference>